<dbReference type="EMBL" id="CADCXU010018922">
    <property type="protein sequence ID" value="CAB0007269.1"/>
    <property type="molecule type" value="Genomic_DNA"/>
</dbReference>
<dbReference type="Proteomes" id="UP000479000">
    <property type="component" value="Unassembled WGS sequence"/>
</dbReference>
<keyword evidence="2" id="KW-0472">Membrane</keyword>
<evidence type="ECO:0000256" key="1">
    <source>
        <dbReference type="SAM" id="MobiDB-lite"/>
    </source>
</evidence>
<keyword evidence="4" id="KW-1185">Reference proteome</keyword>
<keyword evidence="2" id="KW-0812">Transmembrane</keyword>
<reference evidence="3 4" key="1">
    <citation type="submission" date="2020-02" db="EMBL/GenBank/DDBJ databases">
        <authorList>
            <person name="Ferguson B K."/>
        </authorList>
    </citation>
    <scope>NUCLEOTIDE SEQUENCE [LARGE SCALE GENOMIC DNA]</scope>
</reference>
<proteinExistence type="predicted"/>
<accession>A0A6H5GVR3</accession>
<sequence>MRNGGKAASPLMSYAPARSARQAPRSRHIRVAKCFHWSPGRSYGLLPRTFVNQQQFAYGSGDSLSETVRKLNVEQSHYINRSSSVNAAERICRPSSAAFSSGALGRRCSADGNGRAEITICSFFIDPSMMLMESPKNVAIGMSCLLIITMLVLMIHNDWISSPTMISGYFNLKIKVVKPSGAANGYLNSFVKSRYLGATSCPMLYSRSRWKSNSAEGARLAVEANGQRCARFETEDGPEAGIGHKIGPVRRGGSPANCIAPAPVTTRSEIVIRSSELVGTAFTCIVLKNLEGKN</sequence>
<evidence type="ECO:0000256" key="2">
    <source>
        <dbReference type="SAM" id="Phobius"/>
    </source>
</evidence>
<feature type="region of interest" description="Disordered" evidence="1">
    <location>
        <begin position="1"/>
        <end position="22"/>
    </location>
</feature>
<evidence type="ECO:0000313" key="4">
    <source>
        <dbReference type="Proteomes" id="UP000479000"/>
    </source>
</evidence>
<dbReference type="AlphaFoldDB" id="A0A6H5GVR3"/>
<evidence type="ECO:0000313" key="3">
    <source>
        <dbReference type="EMBL" id="CAB0007269.1"/>
    </source>
</evidence>
<feature type="transmembrane region" description="Helical" evidence="2">
    <location>
        <begin position="138"/>
        <end position="156"/>
    </location>
</feature>
<keyword evidence="2" id="KW-1133">Transmembrane helix</keyword>
<name>A0A6H5GVR3_9HEMI</name>
<organism evidence="3 4">
    <name type="scientific">Nesidiocoris tenuis</name>
    <dbReference type="NCBI Taxonomy" id="355587"/>
    <lineage>
        <taxon>Eukaryota</taxon>
        <taxon>Metazoa</taxon>
        <taxon>Ecdysozoa</taxon>
        <taxon>Arthropoda</taxon>
        <taxon>Hexapoda</taxon>
        <taxon>Insecta</taxon>
        <taxon>Pterygota</taxon>
        <taxon>Neoptera</taxon>
        <taxon>Paraneoptera</taxon>
        <taxon>Hemiptera</taxon>
        <taxon>Heteroptera</taxon>
        <taxon>Panheteroptera</taxon>
        <taxon>Cimicomorpha</taxon>
        <taxon>Miridae</taxon>
        <taxon>Dicyphina</taxon>
        <taxon>Nesidiocoris</taxon>
    </lineage>
</organism>
<protein>
    <submittedName>
        <fullName evidence="3">Uncharacterized protein</fullName>
    </submittedName>
</protein>
<gene>
    <name evidence="3" type="ORF">NTEN_LOCUS12582</name>
</gene>